<feature type="transmembrane region" description="Helical" evidence="2">
    <location>
        <begin position="419"/>
        <end position="441"/>
    </location>
</feature>
<reference evidence="4 5" key="1">
    <citation type="journal article" date="2021" name="Elife">
        <title>Chloroplast acquisition without the gene transfer in kleptoplastic sea slugs, Plakobranchus ocellatus.</title>
        <authorList>
            <person name="Maeda T."/>
            <person name="Takahashi S."/>
            <person name="Yoshida T."/>
            <person name="Shimamura S."/>
            <person name="Takaki Y."/>
            <person name="Nagai Y."/>
            <person name="Toyoda A."/>
            <person name="Suzuki Y."/>
            <person name="Arimoto A."/>
            <person name="Ishii H."/>
            <person name="Satoh N."/>
            <person name="Nishiyama T."/>
            <person name="Hasebe M."/>
            <person name="Maruyama T."/>
            <person name="Minagawa J."/>
            <person name="Obokata J."/>
            <person name="Shigenobu S."/>
        </authorList>
    </citation>
    <scope>NUCLEOTIDE SEQUENCE [LARGE SCALE GENOMIC DNA]</scope>
</reference>
<evidence type="ECO:0000256" key="2">
    <source>
        <dbReference type="SAM" id="Phobius"/>
    </source>
</evidence>
<dbReference type="InterPro" id="IPR000742">
    <property type="entry name" value="EGF"/>
</dbReference>
<dbReference type="InterPro" id="IPR016187">
    <property type="entry name" value="CTDL_fold"/>
</dbReference>
<accession>A0AAV4IVW3</accession>
<dbReference type="Gene3D" id="3.10.100.10">
    <property type="entry name" value="Mannose-Binding Protein A, subunit A"/>
    <property type="match status" value="1"/>
</dbReference>
<keyword evidence="2" id="KW-0472">Membrane</keyword>
<dbReference type="SMART" id="SM00181">
    <property type="entry name" value="EGF"/>
    <property type="match status" value="4"/>
</dbReference>
<protein>
    <submittedName>
        <fullName evidence="4">Multiple epidermal growth factor-like domains 10</fullName>
    </submittedName>
</protein>
<dbReference type="CDD" id="cd00037">
    <property type="entry name" value="CLECT"/>
    <property type="match status" value="1"/>
</dbReference>
<dbReference type="Proteomes" id="UP000762676">
    <property type="component" value="Unassembled WGS sequence"/>
</dbReference>
<dbReference type="SUPFAM" id="SSF56436">
    <property type="entry name" value="C-type lectin-like"/>
    <property type="match status" value="1"/>
</dbReference>
<dbReference type="InterPro" id="IPR001304">
    <property type="entry name" value="C-type_lectin-like"/>
</dbReference>
<evidence type="ECO:0000256" key="1">
    <source>
        <dbReference type="ARBA" id="ARBA00022536"/>
    </source>
</evidence>
<name>A0AAV4IVW3_9GAST</name>
<keyword evidence="2" id="KW-0812">Transmembrane</keyword>
<keyword evidence="1" id="KW-0245">EGF-like domain</keyword>
<dbReference type="PANTHER" id="PTHR24043:SF8">
    <property type="entry name" value="EGF-LIKE DOMAIN-CONTAINING PROTEIN"/>
    <property type="match status" value="1"/>
</dbReference>
<dbReference type="Gene3D" id="2.170.300.10">
    <property type="entry name" value="Tie2 ligand-binding domain superfamily"/>
    <property type="match status" value="1"/>
</dbReference>
<dbReference type="AlphaFoldDB" id="A0AAV4IVW3"/>
<sequence>MDDRAVHYTSPFLLPEVDNRSWSESRFSKTCIKAFHNKREMWPKAREICKESGGDLVKILDSSMNEFIIDRFVQPKFSDHLCAANYWVGMSNVYTNNRLRWLGTKTKPGFTDFNDPDYKLYQPEITCVYVWKFQNLSGWKGHPCHFRRRFICEMPGECYAGRYGKGCSKRCSEGCAGGETSCDRENGSCPTGCKTGYHGERCYKKCDPGRFGPYCTKTCSEHCAGKDNPCRQISGKCDHGCEPGYLGDHCDEECRSGFHSEGCTKRCSEHCAGANNSCHYVNGICRHGCHPGYNGALCDQKCSSGYFGKNCTNTCSENCAGEDNSCHHVSGTCELGCDLGYTGNLCEQECPAGYYGEGCNQTCSDHCARGDNSCHHVNGSCDLGCDPGYQGELCSELLPSHGLSKDSSYKQKGVRSGSVAAVAVCVCTVVAIALAIGVMVWRRRKTPCTPLDQTKLDVRLLPHDHIETSQEASRL</sequence>
<proteinExistence type="predicted"/>
<dbReference type="GO" id="GO:0005044">
    <property type="term" value="F:scavenger receptor activity"/>
    <property type="evidence" value="ECO:0007669"/>
    <property type="project" value="InterPro"/>
</dbReference>
<dbReference type="SMART" id="SM00034">
    <property type="entry name" value="CLECT"/>
    <property type="match status" value="1"/>
</dbReference>
<comment type="caution">
    <text evidence="4">The sequence shown here is derived from an EMBL/GenBank/DDBJ whole genome shotgun (WGS) entry which is preliminary data.</text>
</comment>
<gene>
    <name evidence="4" type="ORF">ElyMa_001419400</name>
</gene>
<dbReference type="InterPro" id="IPR016186">
    <property type="entry name" value="C-type_lectin-like/link_sf"/>
</dbReference>
<dbReference type="InterPro" id="IPR042635">
    <property type="entry name" value="MEGF10/SREC1/2-like"/>
</dbReference>
<evidence type="ECO:0000313" key="4">
    <source>
        <dbReference type="EMBL" id="GFS14281.1"/>
    </source>
</evidence>
<dbReference type="PROSITE" id="PS50041">
    <property type="entry name" value="C_TYPE_LECTIN_2"/>
    <property type="match status" value="1"/>
</dbReference>
<evidence type="ECO:0000313" key="5">
    <source>
        <dbReference type="Proteomes" id="UP000762676"/>
    </source>
</evidence>
<dbReference type="EMBL" id="BMAT01002794">
    <property type="protein sequence ID" value="GFS14281.1"/>
    <property type="molecule type" value="Genomic_DNA"/>
</dbReference>
<dbReference type="Pfam" id="PF00059">
    <property type="entry name" value="Lectin_C"/>
    <property type="match status" value="1"/>
</dbReference>
<organism evidence="4 5">
    <name type="scientific">Elysia marginata</name>
    <dbReference type="NCBI Taxonomy" id="1093978"/>
    <lineage>
        <taxon>Eukaryota</taxon>
        <taxon>Metazoa</taxon>
        <taxon>Spiralia</taxon>
        <taxon>Lophotrochozoa</taxon>
        <taxon>Mollusca</taxon>
        <taxon>Gastropoda</taxon>
        <taxon>Heterobranchia</taxon>
        <taxon>Euthyneura</taxon>
        <taxon>Panpulmonata</taxon>
        <taxon>Sacoglossa</taxon>
        <taxon>Placobranchoidea</taxon>
        <taxon>Plakobranchidae</taxon>
        <taxon>Elysia</taxon>
    </lineage>
</organism>
<dbReference type="PANTHER" id="PTHR24043">
    <property type="entry name" value="SCAVENGER RECEPTOR CLASS F"/>
    <property type="match status" value="1"/>
</dbReference>
<keyword evidence="5" id="KW-1185">Reference proteome</keyword>
<keyword evidence="2" id="KW-1133">Transmembrane helix</keyword>
<feature type="domain" description="C-type lectin" evidence="3">
    <location>
        <begin position="27"/>
        <end position="153"/>
    </location>
</feature>
<evidence type="ECO:0000259" key="3">
    <source>
        <dbReference type="PROSITE" id="PS50041"/>
    </source>
</evidence>